<dbReference type="SMART" id="SM00855">
    <property type="entry name" value="PGAM"/>
    <property type="match status" value="1"/>
</dbReference>
<keyword evidence="1" id="KW-0324">Glycolysis</keyword>
<accession>A0A540VML6</accession>
<reference evidence="4 5" key="1">
    <citation type="submission" date="2019-06" db="EMBL/GenBank/DDBJ databases">
        <title>Genome sequence of Litorilinea aerophila BAA-2444.</title>
        <authorList>
            <person name="Maclea K.S."/>
            <person name="Maurais E.G."/>
            <person name="Iannazzi L.C."/>
        </authorList>
    </citation>
    <scope>NUCLEOTIDE SEQUENCE [LARGE SCALE GENOMIC DNA]</scope>
    <source>
        <strain evidence="4 5">ATCC BAA-2444</strain>
    </source>
</reference>
<dbReference type="Pfam" id="PF00300">
    <property type="entry name" value="His_Phos_1"/>
    <property type="match status" value="1"/>
</dbReference>
<dbReference type="PANTHER" id="PTHR48100">
    <property type="entry name" value="BROAD-SPECIFICITY PHOSPHATASE YOR283W-RELATED"/>
    <property type="match status" value="1"/>
</dbReference>
<keyword evidence="5" id="KW-1185">Reference proteome</keyword>
<feature type="binding site" evidence="3">
    <location>
        <begin position="23"/>
        <end position="30"/>
    </location>
    <ligand>
        <name>substrate</name>
    </ligand>
</feature>
<dbReference type="InterPro" id="IPR001345">
    <property type="entry name" value="PG/BPGM_mutase_AS"/>
</dbReference>
<evidence type="ECO:0000256" key="1">
    <source>
        <dbReference type="ARBA" id="ARBA00023152"/>
    </source>
</evidence>
<protein>
    <submittedName>
        <fullName evidence="4">Histidine phosphatase family protein</fullName>
    </submittedName>
</protein>
<dbReference type="EMBL" id="VIGC01000001">
    <property type="protein sequence ID" value="TQE98007.1"/>
    <property type="molecule type" value="Genomic_DNA"/>
</dbReference>
<evidence type="ECO:0000256" key="2">
    <source>
        <dbReference type="ARBA" id="ARBA00023235"/>
    </source>
</evidence>
<dbReference type="AlphaFoldDB" id="A0A540VML6"/>
<dbReference type="GO" id="GO:0016791">
    <property type="term" value="F:phosphatase activity"/>
    <property type="evidence" value="ECO:0007669"/>
    <property type="project" value="TreeGrafter"/>
</dbReference>
<feature type="binding site" evidence="3">
    <location>
        <position position="77"/>
    </location>
    <ligand>
        <name>substrate</name>
    </ligand>
</feature>
<dbReference type="Gene3D" id="3.40.50.1240">
    <property type="entry name" value="Phosphoglycerate mutase-like"/>
    <property type="match status" value="1"/>
</dbReference>
<dbReference type="InterPro" id="IPR050275">
    <property type="entry name" value="PGM_Phosphatase"/>
</dbReference>
<dbReference type="OrthoDB" id="9781415at2"/>
<dbReference type="RefSeq" id="WP_141608220.1">
    <property type="nucleotide sequence ID" value="NZ_VIGC02000001.1"/>
</dbReference>
<dbReference type="Proteomes" id="UP000317371">
    <property type="component" value="Unassembled WGS sequence"/>
</dbReference>
<evidence type="ECO:0000256" key="3">
    <source>
        <dbReference type="PIRSR" id="PIRSR613078-2"/>
    </source>
</evidence>
<dbReference type="FunCoup" id="A0A540VML6">
    <property type="interactions" value="379"/>
</dbReference>
<dbReference type="SUPFAM" id="SSF53254">
    <property type="entry name" value="Phosphoglycerate mutase-like"/>
    <property type="match status" value="1"/>
</dbReference>
<dbReference type="GO" id="GO:0005737">
    <property type="term" value="C:cytoplasm"/>
    <property type="evidence" value="ECO:0007669"/>
    <property type="project" value="TreeGrafter"/>
</dbReference>
<dbReference type="InParanoid" id="A0A540VML6"/>
<dbReference type="InterPro" id="IPR013078">
    <property type="entry name" value="His_Pase_superF_clade-1"/>
</dbReference>
<dbReference type="PROSITE" id="PS00175">
    <property type="entry name" value="PG_MUTASE"/>
    <property type="match status" value="1"/>
</dbReference>
<evidence type="ECO:0000313" key="5">
    <source>
        <dbReference type="Proteomes" id="UP000317371"/>
    </source>
</evidence>
<dbReference type="InterPro" id="IPR029033">
    <property type="entry name" value="His_PPase_superfam"/>
</dbReference>
<gene>
    <name evidence="4" type="ORF">FKZ61_01105</name>
</gene>
<organism evidence="4 5">
    <name type="scientific">Litorilinea aerophila</name>
    <dbReference type="NCBI Taxonomy" id="1204385"/>
    <lineage>
        <taxon>Bacteria</taxon>
        <taxon>Bacillati</taxon>
        <taxon>Chloroflexota</taxon>
        <taxon>Caldilineae</taxon>
        <taxon>Caldilineales</taxon>
        <taxon>Caldilineaceae</taxon>
        <taxon>Litorilinea</taxon>
    </lineage>
</organism>
<sequence>MADQQVAQGPGAHRRRTIVFLVRHGETEGNVQRVWHGSMDAPLTPRGEMQVAATARRVVELARRYPIQAFYVSPLPRAQSTAAAIARALGQDPEVEADLREFDLGAWEGRSFQELREVEDLWGRWAQDPDFAPPQGESPRSFNRRATAVVERLAKRHPGQVILVVTHGGIICNALANWIGDGPEDWRRWDPHNCAITMLVREGDIWKAVFVNDIGHLPPEAIDDEFTINGDEFR</sequence>
<name>A0A540VML6_9CHLR</name>
<proteinExistence type="predicted"/>
<dbReference type="CDD" id="cd07067">
    <property type="entry name" value="HP_PGM_like"/>
    <property type="match status" value="1"/>
</dbReference>
<dbReference type="PANTHER" id="PTHR48100:SF1">
    <property type="entry name" value="HISTIDINE PHOSPHATASE FAMILY PROTEIN-RELATED"/>
    <property type="match status" value="1"/>
</dbReference>
<comment type="caution">
    <text evidence="4">The sequence shown here is derived from an EMBL/GenBank/DDBJ whole genome shotgun (WGS) entry which is preliminary data.</text>
</comment>
<keyword evidence="2" id="KW-0413">Isomerase</keyword>
<evidence type="ECO:0000313" key="4">
    <source>
        <dbReference type="EMBL" id="TQE98007.1"/>
    </source>
</evidence>